<organism evidence="2 3">
    <name type="scientific">Callosobruchus maculatus</name>
    <name type="common">Southern cowpea weevil</name>
    <name type="synonym">Pulse bruchid</name>
    <dbReference type="NCBI Taxonomy" id="64391"/>
    <lineage>
        <taxon>Eukaryota</taxon>
        <taxon>Metazoa</taxon>
        <taxon>Ecdysozoa</taxon>
        <taxon>Arthropoda</taxon>
        <taxon>Hexapoda</taxon>
        <taxon>Insecta</taxon>
        <taxon>Pterygota</taxon>
        <taxon>Neoptera</taxon>
        <taxon>Endopterygota</taxon>
        <taxon>Coleoptera</taxon>
        <taxon>Polyphaga</taxon>
        <taxon>Cucujiformia</taxon>
        <taxon>Chrysomeloidea</taxon>
        <taxon>Chrysomelidae</taxon>
        <taxon>Bruchinae</taxon>
        <taxon>Bruchini</taxon>
        <taxon>Callosobruchus</taxon>
    </lineage>
</organism>
<dbReference type="OrthoDB" id="6696837at2759"/>
<dbReference type="AlphaFoldDB" id="A0A653C495"/>
<evidence type="ECO:0000313" key="3">
    <source>
        <dbReference type="Proteomes" id="UP000410492"/>
    </source>
</evidence>
<name>A0A653C495_CALMS</name>
<dbReference type="GO" id="GO:0005886">
    <property type="term" value="C:plasma membrane"/>
    <property type="evidence" value="ECO:0007669"/>
    <property type="project" value="TreeGrafter"/>
</dbReference>
<dbReference type="InterPro" id="IPR018497">
    <property type="entry name" value="Peptidase_M13_C"/>
</dbReference>
<dbReference type="PROSITE" id="PS51885">
    <property type="entry name" value="NEPRILYSIN"/>
    <property type="match status" value="1"/>
</dbReference>
<dbReference type="PANTHER" id="PTHR11733:SF224">
    <property type="entry name" value="NEPRILYSIN-2"/>
    <property type="match status" value="1"/>
</dbReference>
<sequence>MADLAGMEISYDTYVNLIKENGAEPTLPGLNYSTAQLFWISSAMHHCSRYPYTEKDMENYGWSPVELRVNGPLQNIQEFAEDFGCPVGSKMNPKKKCDVW</sequence>
<dbReference type="GO" id="GO:0004222">
    <property type="term" value="F:metalloendopeptidase activity"/>
    <property type="evidence" value="ECO:0007669"/>
    <property type="project" value="InterPro"/>
</dbReference>
<dbReference type="Proteomes" id="UP000410492">
    <property type="component" value="Unassembled WGS sequence"/>
</dbReference>
<evidence type="ECO:0000313" key="2">
    <source>
        <dbReference type="EMBL" id="VEN42757.1"/>
    </source>
</evidence>
<feature type="domain" description="Peptidase M13 C-terminal" evidence="1">
    <location>
        <begin position="1"/>
        <end position="99"/>
    </location>
</feature>
<proteinExistence type="predicted"/>
<protein>
    <recommendedName>
        <fullName evidence="1">Peptidase M13 C-terminal domain-containing protein</fullName>
    </recommendedName>
</protein>
<reference evidence="2 3" key="1">
    <citation type="submission" date="2019-01" db="EMBL/GenBank/DDBJ databases">
        <authorList>
            <person name="Sayadi A."/>
        </authorList>
    </citation>
    <scope>NUCLEOTIDE SEQUENCE [LARGE SCALE GENOMIC DNA]</scope>
</reference>
<keyword evidence="3" id="KW-1185">Reference proteome</keyword>
<dbReference type="Gene3D" id="3.40.390.10">
    <property type="entry name" value="Collagenase (Catalytic Domain)"/>
    <property type="match status" value="1"/>
</dbReference>
<dbReference type="SUPFAM" id="SSF55486">
    <property type="entry name" value="Metalloproteases ('zincins'), catalytic domain"/>
    <property type="match status" value="1"/>
</dbReference>
<dbReference type="Pfam" id="PF01431">
    <property type="entry name" value="Peptidase_M13"/>
    <property type="match status" value="1"/>
</dbReference>
<dbReference type="InterPro" id="IPR024079">
    <property type="entry name" value="MetalloPept_cat_dom_sf"/>
</dbReference>
<dbReference type="GO" id="GO:0016485">
    <property type="term" value="P:protein processing"/>
    <property type="evidence" value="ECO:0007669"/>
    <property type="project" value="TreeGrafter"/>
</dbReference>
<accession>A0A653C495</accession>
<gene>
    <name evidence="2" type="ORF">CALMAC_LOCUS6131</name>
</gene>
<dbReference type="PANTHER" id="PTHR11733">
    <property type="entry name" value="ZINC METALLOPROTEASE FAMILY M13 NEPRILYSIN-RELATED"/>
    <property type="match status" value="1"/>
</dbReference>
<evidence type="ECO:0000259" key="1">
    <source>
        <dbReference type="Pfam" id="PF01431"/>
    </source>
</evidence>
<dbReference type="EMBL" id="CAACVG010006955">
    <property type="protein sequence ID" value="VEN42757.1"/>
    <property type="molecule type" value="Genomic_DNA"/>
</dbReference>
<dbReference type="InterPro" id="IPR000718">
    <property type="entry name" value="Peptidase_M13"/>
</dbReference>